<evidence type="ECO:0000259" key="11">
    <source>
        <dbReference type="PROSITE" id="PS51194"/>
    </source>
</evidence>
<dbReference type="SMART" id="SM00487">
    <property type="entry name" value="DEXDc"/>
    <property type="match status" value="1"/>
</dbReference>
<dbReference type="InterPro" id="IPR027417">
    <property type="entry name" value="P-loop_NTPase"/>
</dbReference>
<evidence type="ECO:0000256" key="1">
    <source>
        <dbReference type="ARBA" id="ARBA00022723"/>
    </source>
</evidence>
<evidence type="ECO:0000256" key="3">
    <source>
        <dbReference type="ARBA" id="ARBA00022771"/>
    </source>
</evidence>
<dbReference type="Gene3D" id="3.40.50.300">
    <property type="entry name" value="P-loop containing nucleotide triphosphate hydrolases"/>
    <property type="match status" value="1"/>
</dbReference>
<dbReference type="SMART" id="SM00490">
    <property type="entry name" value="HELICc"/>
    <property type="match status" value="1"/>
</dbReference>
<keyword evidence="2" id="KW-0547">Nucleotide-binding</keyword>
<dbReference type="GO" id="GO:0008270">
    <property type="term" value="F:zinc ion binding"/>
    <property type="evidence" value="ECO:0007669"/>
    <property type="project" value="UniProtKB-KW"/>
</dbReference>
<dbReference type="InterPro" id="IPR038718">
    <property type="entry name" value="SNF2-like_sf"/>
</dbReference>
<dbReference type="SUPFAM" id="SSF57850">
    <property type="entry name" value="RING/U-box"/>
    <property type="match status" value="1"/>
</dbReference>
<dbReference type="GO" id="GO:0008094">
    <property type="term" value="F:ATP-dependent activity, acting on DNA"/>
    <property type="evidence" value="ECO:0007669"/>
    <property type="project" value="TreeGrafter"/>
</dbReference>
<gene>
    <name evidence="12" type="ORF">EKO27_g8230</name>
</gene>
<proteinExistence type="predicted"/>
<dbReference type="PROSITE" id="PS51192">
    <property type="entry name" value="HELICASE_ATP_BIND_1"/>
    <property type="match status" value="1"/>
</dbReference>
<dbReference type="InterPro" id="IPR000330">
    <property type="entry name" value="SNF2_N"/>
</dbReference>
<comment type="caution">
    <text evidence="12">The sequence shown here is derived from an EMBL/GenBank/DDBJ whole genome shotgun (WGS) entry which is preliminary data.</text>
</comment>
<dbReference type="PROSITE" id="PS00518">
    <property type="entry name" value="ZF_RING_1"/>
    <property type="match status" value="1"/>
</dbReference>
<dbReference type="GO" id="GO:0006281">
    <property type="term" value="P:DNA repair"/>
    <property type="evidence" value="ECO:0007669"/>
    <property type="project" value="TreeGrafter"/>
</dbReference>
<feature type="domain" description="Helicase ATP-binding" evidence="10">
    <location>
        <begin position="326"/>
        <end position="475"/>
    </location>
</feature>
<feature type="region of interest" description="Disordered" evidence="8">
    <location>
        <begin position="35"/>
        <end position="64"/>
    </location>
</feature>
<dbReference type="Pfam" id="PF00271">
    <property type="entry name" value="Helicase_C"/>
    <property type="match status" value="1"/>
</dbReference>
<dbReference type="InterPro" id="IPR050628">
    <property type="entry name" value="SNF2_RAD54_helicase_TF"/>
</dbReference>
<keyword evidence="4" id="KW-0378">Hydrolase</keyword>
<evidence type="ECO:0000256" key="8">
    <source>
        <dbReference type="SAM" id="MobiDB-lite"/>
    </source>
</evidence>
<dbReference type="PANTHER" id="PTHR45626">
    <property type="entry name" value="TRANSCRIPTION TERMINATION FACTOR 2-RELATED"/>
    <property type="match status" value="1"/>
</dbReference>
<evidence type="ECO:0000256" key="5">
    <source>
        <dbReference type="ARBA" id="ARBA00022833"/>
    </source>
</evidence>
<dbReference type="InterPro" id="IPR001841">
    <property type="entry name" value="Znf_RING"/>
</dbReference>
<keyword evidence="6" id="KW-0067">ATP-binding</keyword>
<dbReference type="PROSITE" id="PS51194">
    <property type="entry name" value="HELICASE_CTER"/>
    <property type="match status" value="1"/>
</dbReference>
<dbReference type="PROSITE" id="PS50089">
    <property type="entry name" value="ZF_RING_2"/>
    <property type="match status" value="1"/>
</dbReference>
<dbReference type="STRING" id="363999.A0A439CXV3"/>
<accession>A0A439CXV3</accession>
<dbReference type="Gene3D" id="3.40.50.10810">
    <property type="entry name" value="Tandem AAA-ATPase domain"/>
    <property type="match status" value="1"/>
</dbReference>
<keyword evidence="3 7" id="KW-0863">Zinc-finger</keyword>
<keyword evidence="5" id="KW-0862">Zinc</keyword>
<feature type="region of interest" description="Disordered" evidence="8">
    <location>
        <begin position="663"/>
        <end position="690"/>
    </location>
</feature>
<keyword evidence="1" id="KW-0479">Metal-binding</keyword>
<dbReference type="InterPro" id="IPR001650">
    <property type="entry name" value="Helicase_C-like"/>
</dbReference>
<organism evidence="12 13">
    <name type="scientific">Xylaria grammica</name>
    <dbReference type="NCBI Taxonomy" id="363999"/>
    <lineage>
        <taxon>Eukaryota</taxon>
        <taxon>Fungi</taxon>
        <taxon>Dikarya</taxon>
        <taxon>Ascomycota</taxon>
        <taxon>Pezizomycotina</taxon>
        <taxon>Sordariomycetes</taxon>
        <taxon>Xylariomycetidae</taxon>
        <taxon>Xylariales</taxon>
        <taxon>Xylariaceae</taxon>
        <taxon>Xylaria</taxon>
    </lineage>
</organism>
<dbReference type="CDD" id="cd18008">
    <property type="entry name" value="DEXDc_SHPRH-like"/>
    <property type="match status" value="1"/>
</dbReference>
<evidence type="ECO:0000313" key="13">
    <source>
        <dbReference type="Proteomes" id="UP000286045"/>
    </source>
</evidence>
<feature type="domain" description="RING-type" evidence="9">
    <location>
        <begin position="615"/>
        <end position="661"/>
    </location>
</feature>
<keyword evidence="13" id="KW-1185">Reference proteome</keyword>
<dbReference type="GO" id="GO:0005524">
    <property type="term" value="F:ATP binding"/>
    <property type="evidence" value="ECO:0007669"/>
    <property type="project" value="UniProtKB-KW"/>
</dbReference>
<protein>
    <recommendedName>
        <fullName evidence="14">RING-type domain-containing protein</fullName>
    </recommendedName>
</protein>
<dbReference type="EMBL" id="RYZI01000301">
    <property type="protein sequence ID" value="RWA06867.1"/>
    <property type="molecule type" value="Genomic_DNA"/>
</dbReference>
<dbReference type="CDD" id="cd18793">
    <property type="entry name" value="SF2_C_SNF"/>
    <property type="match status" value="1"/>
</dbReference>
<evidence type="ECO:0008006" key="14">
    <source>
        <dbReference type="Google" id="ProtNLM"/>
    </source>
</evidence>
<reference evidence="12 13" key="1">
    <citation type="submission" date="2018-12" db="EMBL/GenBank/DDBJ databases">
        <title>Draft genome sequence of Xylaria grammica IHI A82.</title>
        <authorList>
            <person name="Buettner E."/>
            <person name="Kellner H."/>
        </authorList>
    </citation>
    <scope>NUCLEOTIDE SEQUENCE [LARGE SCALE GENOMIC DNA]</scope>
    <source>
        <strain evidence="12 13">IHI A82</strain>
    </source>
</reference>
<feature type="domain" description="Helicase C-terminal" evidence="11">
    <location>
        <begin position="697"/>
        <end position="860"/>
    </location>
</feature>
<dbReference type="AlphaFoldDB" id="A0A439CXV3"/>
<evidence type="ECO:0000259" key="10">
    <source>
        <dbReference type="PROSITE" id="PS51192"/>
    </source>
</evidence>
<evidence type="ECO:0000256" key="6">
    <source>
        <dbReference type="ARBA" id="ARBA00022840"/>
    </source>
</evidence>
<evidence type="ECO:0000313" key="12">
    <source>
        <dbReference type="EMBL" id="RWA06867.1"/>
    </source>
</evidence>
<dbReference type="PANTHER" id="PTHR45626:SF52">
    <property type="entry name" value="SINGLE-STRANDED DNA-DEPENDENT ATPASE (EUROFUNG)"/>
    <property type="match status" value="1"/>
</dbReference>
<sequence>MITKCTSPLQILADCATFDLGVTRGIFHRSIDKSTMPRKRQQLETEVDAEAEAGSASKRVKHSHERLGLASLDGLSLDSSPLQDKQKIKTEHVVARDHPPSIRIIEPTDEDGEFPRRGMVIDLTRDTPSPESASPQRDVSPVEAYDACFGMLCVKATCVQGASAPAECTPATVKFEGHVLRVFLHDSGERVAVVTSTALFRLVTEFAVSLTATVCSKKQKVFDDEETSQPLSNSIFPVKFCSLRVIIYGFMQQKEQVADILSKANLFLQHPDPIEFDRHQIEALVMMVEKEAGLYEKAHFPTIWKPVKSPSGELRYGNIVTGIFITSSPAPMNGGILADEMGLGKTLSSLSLICHSLDKMDEHLELSKILPRATLIVLPKSTIYAWEKQIATHIKPGKIRWTTYHGPNRQQVGLNIDLYDVVLTTYDTLRIRNRSSQIFHLLCQMKAEYRWCLTGTPIQNSLNDFGALLKFIRVPPFEDQSSFDKYILEPVEKRRKDAMKMLRDVVAATCLRRTKADNLSTLDLPVKDERIEWVDMGSDDRPLYEFFKRFSYLKVGAKDGTRRNANTNILVLISMLRLICDHGEALLPESALTAWKNRDQKMLSWEMLEANTGRCTACDRQLEDLKTEEAATANFKCGHIFCETCLVNEQDSASQQACLKCGTTAPGSPPTRDSTSPSPPEVESRAAKKRNYPPSAKIKALLRNISEEQRTTGGVQPTKSVIFSYWVKMLNLIEASLKGRGLKVYRIDGQSSLSQRRKALETFGNEEEYSIMLASIGAAGEGIDLTAANNVHIVEPHWNPMAEAQAVDRIHRIGQTRDVKVIRYIISDSIEKYVHWVQRDKLRLIDETLSQSEPNPDDVAGKRLLELLTYLE</sequence>
<dbReference type="InterPro" id="IPR017907">
    <property type="entry name" value="Znf_RING_CS"/>
</dbReference>
<dbReference type="Pfam" id="PF00176">
    <property type="entry name" value="SNF2-rel_dom"/>
    <property type="match status" value="1"/>
</dbReference>
<evidence type="ECO:0000259" key="9">
    <source>
        <dbReference type="PROSITE" id="PS50089"/>
    </source>
</evidence>
<dbReference type="GO" id="GO:0005634">
    <property type="term" value="C:nucleus"/>
    <property type="evidence" value="ECO:0007669"/>
    <property type="project" value="TreeGrafter"/>
</dbReference>
<name>A0A439CXV3_9PEZI</name>
<dbReference type="InterPro" id="IPR049730">
    <property type="entry name" value="SNF2/RAD54-like_C"/>
</dbReference>
<evidence type="ECO:0000256" key="4">
    <source>
        <dbReference type="ARBA" id="ARBA00022801"/>
    </source>
</evidence>
<evidence type="ECO:0000256" key="2">
    <source>
        <dbReference type="ARBA" id="ARBA00022741"/>
    </source>
</evidence>
<dbReference type="GO" id="GO:0016787">
    <property type="term" value="F:hydrolase activity"/>
    <property type="evidence" value="ECO:0007669"/>
    <property type="project" value="UniProtKB-KW"/>
</dbReference>
<dbReference type="InterPro" id="IPR014001">
    <property type="entry name" value="Helicase_ATP-bd"/>
</dbReference>
<dbReference type="SUPFAM" id="SSF52540">
    <property type="entry name" value="P-loop containing nucleoside triphosphate hydrolases"/>
    <property type="match status" value="2"/>
</dbReference>
<evidence type="ECO:0000256" key="7">
    <source>
        <dbReference type="PROSITE-ProRule" id="PRU00175"/>
    </source>
</evidence>
<dbReference type="Proteomes" id="UP000286045">
    <property type="component" value="Unassembled WGS sequence"/>
</dbReference>